<dbReference type="OrthoDB" id="31512at2157"/>
<dbReference type="InterPro" id="IPR002881">
    <property type="entry name" value="DUF58"/>
</dbReference>
<evidence type="ECO:0000313" key="2">
    <source>
        <dbReference type="EMBL" id="GGL32792.1"/>
    </source>
</evidence>
<evidence type="ECO:0000313" key="3">
    <source>
        <dbReference type="Proteomes" id="UP000628840"/>
    </source>
</evidence>
<comment type="caution">
    <text evidence="2">The sequence shown here is derived from an EMBL/GenBank/DDBJ whole genome shotgun (WGS) entry which is preliminary data.</text>
</comment>
<dbReference type="EMBL" id="BMPF01000002">
    <property type="protein sequence ID" value="GGL32792.1"/>
    <property type="molecule type" value="Genomic_DNA"/>
</dbReference>
<organism evidence="2 3">
    <name type="scientific">Halarchaeum grantii</name>
    <dbReference type="NCBI Taxonomy" id="1193105"/>
    <lineage>
        <taxon>Archaea</taxon>
        <taxon>Methanobacteriati</taxon>
        <taxon>Methanobacteriota</taxon>
        <taxon>Stenosarchaea group</taxon>
        <taxon>Halobacteria</taxon>
        <taxon>Halobacteriales</taxon>
        <taxon>Halobacteriaceae</taxon>
    </lineage>
</organism>
<reference evidence="2 3" key="1">
    <citation type="journal article" date="2019" name="Int. J. Syst. Evol. Microbiol.">
        <title>The Global Catalogue of Microorganisms (GCM) 10K type strain sequencing project: providing services to taxonomists for standard genome sequencing and annotation.</title>
        <authorList>
            <consortium name="The Broad Institute Genomics Platform"/>
            <consortium name="The Broad Institute Genome Sequencing Center for Infectious Disease"/>
            <person name="Wu L."/>
            <person name="Ma J."/>
        </authorList>
    </citation>
    <scope>NUCLEOTIDE SEQUENCE [LARGE SCALE GENOMIC DNA]</scope>
    <source>
        <strain evidence="2 3">JCM 19585</strain>
    </source>
</reference>
<name>A0A830EWX7_9EURY</name>
<dbReference type="PANTHER" id="PTHR33608:SF6">
    <property type="entry name" value="BLL2464 PROTEIN"/>
    <property type="match status" value="1"/>
</dbReference>
<protein>
    <submittedName>
        <fullName evidence="2">DUF58 domain-containing protein</fullName>
    </submittedName>
</protein>
<dbReference type="RefSeq" id="WP_188882125.1">
    <property type="nucleotide sequence ID" value="NZ_BMPF01000002.1"/>
</dbReference>
<gene>
    <name evidence="2" type="ORF">GCM10009037_15580</name>
</gene>
<dbReference type="Proteomes" id="UP000628840">
    <property type="component" value="Unassembled WGS sequence"/>
</dbReference>
<dbReference type="AlphaFoldDB" id="A0A830EWX7"/>
<accession>A0A830EWX7</accession>
<proteinExistence type="predicted"/>
<keyword evidence="3" id="KW-1185">Reference proteome</keyword>
<sequence length="421" mass="44919">MSDPRRTERWTGVTALAFAAAGLAAILRSPAVLLVGALAVAVAGYADAADAPDPALTLERTLSETDPDPGEDVRVTVTVTNDGAFLPDLRVVDGVPDALDVVDGSPRAASALRSGRTLTFTYTVEATRGRHEFAPLTAYARNLPGSLERETRVATETALTCVPPLTVIDAPPLRPQTLRRVGRVTTSSPGSGVEFNAVREYRPGDPLSRVDWRRLARTGDLSTVQFSEERAASVVLVVDARAHAYATDAEGVAALEHELRGAGDVAAALLDAGDQVGLAAYGPTWTWLAPGSGRDHRLRLRERLALDDAFPPSDPDVSTADALAFRRLRKNVPRDAQIVLATPLLDGTSAFTARRLESHGYPVTVLSPDVTGRESVGGRLAAVERRGRVRELRSAGVRVVDWDPVTPLAVALARTATRWSR</sequence>
<feature type="domain" description="DUF58" evidence="1">
    <location>
        <begin position="198"/>
        <end position="356"/>
    </location>
</feature>
<dbReference type="Pfam" id="PF01882">
    <property type="entry name" value="DUF58"/>
    <property type="match status" value="1"/>
</dbReference>
<evidence type="ECO:0000259" key="1">
    <source>
        <dbReference type="Pfam" id="PF01882"/>
    </source>
</evidence>
<dbReference type="PANTHER" id="PTHR33608">
    <property type="entry name" value="BLL2464 PROTEIN"/>
    <property type="match status" value="1"/>
</dbReference>